<dbReference type="SMART" id="SM00028">
    <property type="entry name" value="TPR"/>
    <property type="match status" value="5"/>
</dbReference>
<accession>A0A495EF76</accession>
<evidence type="ECO:0000259" key="3">
    <source>
        <dbReference type="Pfam" id="PF12770"/>
    </source>
</evidence>
<dbReference type="EMBL" id="RBIQ01000007">
    <property type="protein sequence ID" value="RKR15416.1"/>
    <property type="molecule type" value="Genomic_DNA"/>
</dbReference>
<dbReference type="AlphaFoldDB" id="A0A495EF76"/>
<dbReference type="SUPFAM" id="SSF48452">
    <property type="entry name" value="TPR-like"/>
    <property type="match status" value="2"/>
</dbReference>
<proteinExistence type="predicted"/>
<dbReference type="PANTHER" id="PTHR10098">
    <property type="entry name" value="RAPSYN-RELATED"/>
    <property type="match status" value="1"/>
</dbReference>
<dbReference type="InterPro" id="IPR019734">
    <property type="entry name" value="TPR_rpt"/>
</dbReference>
<keyword evidence="2" id="KW-1133">Transmembrane helix</keyword>
<dbReference type="Gene3D" id="1.25.40.10">
    <property type="entry name" value="Tetratricopeptide repeat domain"/>
    <property type="match status" value="2"/>
</dbReference>
<sequence length="907" mass="104279">MKPFFLIAFLITAFCSAQDDALLHIIDSDISIEEKEHQIDSLLSLRNQEQPTELLADFYHDLASKWFLENWWDSENQEDLDNALVYAHKAYDIKKKLPSLKKSSLEKTLFNLGHFNYLNNDLYEAIDFFLLLITTGKDTRLIQKANLDLGKIYMYLGDFYKALDRFNAYTTHYNSNTILNNREKISIANVYILKANVFSQMGMKQYAADILLNLSNADKILKKTNNNDTFYKNKINQLKGNLLLRLGYYTNAIAHHKKVINDSINLYPDEMAFIYSSLGLSQIRIEDYNNALFNLKKAISYDNNFTDSYENLGDLYLKQNQFKKALFYYQKAMVMATHKKEVLYDGLLTTQDLELAAEKVFLLNHIITKANGWLAYYKYNKQKSHLINALKTFTLADQLVDIIRTGNTEYQSKLFWREKGASLYMKAVEVCHLLDKPQEAFRLMERNKALLLLEDVSKEMAQLPKNLLKQEYTLKQNIYLSENELQITESQTDSTVNTLKNSIYKHKQAYESFVDSVSLAFPKYANLNKKVDVLSFQNFKETCISKEEVVLQYIMNKEQGYGLLSTLEKTILFKIENVESLNTKIIELYGLLTDITANKEKIARYNTLSNTVFKTLIPSSIYENIQGKKVTIISDYSLQQIPLEALVTNVDKSTYLIEDAEIQYAYSMSYLNAKKEITTNAEKKLLGIAPITFTNLKLPKLVFSGDEVRGIHKLYQGDILLDTTASKSKLLPLLNNYKIIHLSTHADAGEDGNPWIAFSDEKLFLKEIYATKNQADMVVLSACNTSIGELKKGEGVMSLARGFFHSGAKSVVSSLWTINDKSSKDIMLEFYNGLEQGLTKSAAMQNAKINYIKKYRTTLTPSYWAGLIVIGDNAPIENNTFNWIWVLIPFMAIVIIFFYYRFNKSKK</sequence>
<dbReference type="InterPro" id="IPR024983">
    <property type="entry name" value="CHAT_dom"/>
</dbReference>
<evidence type="ECO:0000313" key="5">
    <source>
        <dbReference type="Proteomes" id="UP000269412"/>
    </source>
</evidence>
<dbReference type="Pfam" id="PF12770">
    <property type="entry name" value="CHAT"/>
    <property type="match status" value="1"/>
</dbReference>
<dbReference type="PROSITE" id="PS50005">
    <property type="entry name" value="TPR"/>
    <property type="match status" value="2"/>
</dbReference>
<feature type="repeat" description="TPR" evidence="1">
    <location>
        <begin position="306"/>
        <end position="339"/>
    </location>
</feature>
<keyword evidence="2" id="KW-0472">Membrane</keyword>
<dbReference type="RefSeq" id="WP_121065557.1">
    <property type="nucleotide sequence ID" value="NZ_RBIQ01000007.1"/>
</dbReference>
<reference evidence="4 5" key="1">
    <citation type="submission" date="2018-10" db="EMBL/GenBank/DDBJ databases">
        <title>Genomic Encyclopedia of Archaeal and Bacterial Type Strains, Phase II (KMG-II): from individual species to whole genera.</title>
        <authorList>
            <person name="Goeker M."/>
        </authorList>
    </citation>
    <scope>NUCLEOTIDE SEQUENCE [LARGE SCALE GENOMIC DNA]</scope>
    <source>
        <strain evidence="4 5">DSM 25230</strain>
    </source>
</reference>
<gene>
    <name evidence="4" type="ORF">CLV91_1502</name>
</gene>
<feature type="domain" description="CHAT" evidence="3">
    <location>
        <begin position="610"/>
        <end position="872"/>
    </location>
</feature>
<feature type="repeat" description="TPR" evidence="1">
    <location>
        <begin position="272"/>
        <end position="305"/>
    </location>
</feature>
<keyword evidence="1" id="KW-0802">TPR repeat</keyword>
<dbReference type="Pfam" id="PF13181">
    <property type="entry name" value="TPR_8"/>
    <property type="match status" value="1"/>
</dbReference>
<evidence type="ECO:0000313" key="4">
    <source>
        <dbReference type="EMBL" id="RKR15416.1"/>
    </source>
</evidence>
<evidence type="ECO:0000256" key="2">
    <source>
        <dbReference type="SAM" id="Phobius"/>
    </source>
</evidence>
<keyword evidence="2" id="KW-0812">Transmembrane</keyword>
<comment type="caution">
    <text evidence="4">The sequence shown here is derived from an EMBL/GenBank/DDBJ whole genome shotgun (WGS) entry which is preliminary data.</text>
</comment>
<evidence type="ECO:0000256" key="1">
    <source>
        <dbReference type="PROSITE-ProRule" id="PRU00339"/>
    </source>
</evidence>
<dbReference type="InterPro" id="IPR011990">
    <property type="entry name" value="TPR-like_helical_dom_sf"/>
</dbReference>
<name>A0A495EF76_9FLAO</name>
<dbReference type="PROSITE" id="PS50293">
    <property type="entry name" value="TPR_REGION"/>
    <property type="match status" value="1"/>
</dbReference>
<organism evidence="4 5">
    <name type="scientific">Maribacter vaceletii</name>
    <dbReference type="NCBI Taxonomy" id="1206816"/>
    <lineage>
        <taxon>Bacteria</taxon>
        <taxon>Pseudomonadati</taxon>
        <taxon>Bacteroidota</taxon>
        <taxon>Flavobacteriia</taxon>
        <taxon>Flavobacteriales</taxon>
        <taxon>Flavobacteriaceae</taxon>
        <taxon>Maribacter</taxon>
    </lineage>
</organism>
<feature type="transmembrane region" description="Helical" evidence="2">
    <location>
        <begin position="883"/>
        <end position="902"/>
    </location>
</feature>
<dbReference type="OrthoDB" id="9771112at2"/>
<keyword evidence="5" id="KW-1185">Reference proteome</keyword>
<dbReference type="Proteomes" id="UP000269412">
    <property type="component" value="Unassembled WGS sequence"/>
</dbReference>
<protein>
    <submittedName>
        <fullName evidence="4">CHAT domain-containing protein</fullName>
    </submittedName>
</protein>